<evidence type="ECO:0000313" key="3">
    <source>
        <dbReference type="EMBL" id="MBB5721164.1"/>
    </source>
</evidence>
<dbReference type="Gene3D" id="3.30.930.30">
    <property type="match status" value="1"/>
</dbReference>
<keyword evidence="1" id="KW-0175">Coiled coil</keyword>
<feature type="compositionally biased region" description="Basic residues" evidence="2">
    <location>
        <begin position="554"/>
        <end position="569"/>
    </location>
</feature>
<dbReference type="Pfam" id="PF01076">
    <property type="entry name" value="Mob_Pre"/>
    <property type="match status" value="1"/>
</dbReference>
<evidence type="ECO:0000256" key="2">
    <source>
        <dbReference type="SAM" id="MobiDB-lite"/>
    </source>
</evidence>
<feature type="coiled-coil region" evidence="1">
    <location>
        <begin position="78"/>
        <end position="105"/>
    </location>
</feature>
<evidence type="ECO:0000256" key="1">
    <source>
        <dbReference type="SAM" id="Coils"/>
    </source>
</evidence>
<dbReference type="AlphaFoldDB" id="A0A7W9EX15"/>
<dbReference type="Proteomes" id="UP000535415">
    <property type="component" value="Unassembled WGS sequence"/>
</dbReference>
<comment type="caution">
    <text evidence="3">The sequence shown here is derived from an EMBL/GenBank/DDBJ whole genome shotgun (WGS) entry which is preliminary data.</text>
</comment>
<dbReference type="InterPro" id="IPR001668">
    <property type="entry name" value="Mob_Pre"/>
</dbReference>
<sequence length="569" mass="64883">MKQPEHLIVLRYERVTYHGIGGVEAHGKRLGDVDNVDLTRTYLNEFPIGHENLREIVDSHIVNMQRDNIDLRRQSLIRRRRKSELKDLEAAVEAADEAAVEAAGDDINALADLINFPWDQKNVHPFTEGFLSISHEWFLDSNGEQDPDKVDQFRSFALGYLEAEFGNEVLYARLDLDEKTPHLSFVIAPEHRERRTDRRMLSHRQHRLFGKEEVYKLFEGDCDDDVIKRKSYELLQDRVAEYAQSAGLDVTRGERRAEKERGQRMMGEAVVKRHNITPSRGREIAAALAAEADDNRTKAARHEKLAKKQLDAAETLVVKATARERAAEALEETSRQRIKSMEIGTEAILADEIAYAAPIDERGEGLKWGGNKPRDEERRNFLIDATKPARDWLIGFAKKVWQITKREKEIEKVEAEQRRKASVLVEAERKAGQRAPDVLTSIASGMTTATELTSQSFPDAWAFDAKTPKDVLDKKLNNTANLELRNAWHATSDAYLLSDDAPNLRKSVGKGLDVIEEIAKLRGFDLETGIHKPETATDPERAKQHTDELPTAKLRPRQLQRQRQRFRGD</sequence>
<reference evidence="3 4" key="1">
    <citation type="submission" date="2020-08" db="EMBL/GenBank/DDBJ databases">
        <title>Genomic Encyclopedia of Type Strains, Phase IV (KMG-IV): sequencing the most valuable type-strain genomes for metagenomic binning, comparative biology and taxonomic classification.</title>
        <authorList>
            <person name="Goeker M."/>
        </authorList>
    </citation>
    <scope>NUCLEOTIDE SEQUENCE [LARGE SCALE GENOMIC DNA]</scope>
    <source>
        <strain evidence="3 4">DSM 101064</strain>
    </source>
</reference>
<dbReference type="EMBL" id="JACIJM010000002">
    <property type="protein sequence ID" value="MBB5721164.1"/>
    <property type="molecule type" value="Genomic_DNA"/>
</dbReference>
<feature type="compositionally biased region" description="Basic and acidic residues" evidence="2">
    <location>
        <begin position="527"/>
        <end position="550"/>
    </location>
</feature>
<accession>A0A7W9EX15</accession>
<feature type="region of interest" description="Disordered" evidence="2">
    <location>
        <begin position="527"/>
        <end position="569"/>
    </location>
</feature>
<dbReference type="GO" id="GO:0003677">
    <property type="term" value="F:DNA binding"/>
    <property type="evidence" value="ECO:0007669"/>
    <property type="project" value="InterPro"/>
</dbReference>
<dbReference type="RefSeq" id="WP_183525828.1">
    <property type="nucleotide sequence ID" value="NZ_JACIJM010000002.1"/>
</dbReference>
<evidence type="ECO:0008006" key="5">
    <source>
        <dbReference type="Google" id="ProtNLM"/>
    </source>
</evidence>
<evidence type="ECO:0000313" key="4">
    <source>
        <dbReference type="Proteomes" id="UP000535415"/>
    </source>
</evidence>
<proteinExistence type="predicted"/>
<name>A0A7W9EX15_9RHOB</name>
<dbReference type="GO" id="GO:0006310">
    <property type="term" value="P:DNA recombination"/>
    <property type="evidence" value="ECO:0007669"/>
    <property type="project" value="InterPro"/>
</dbReference>
<protein>
    <recommendedName>
        <fullName evidence="5">Plasmid recombination enzyme</fullName>
    </recommendedName>
</protein>
<gene>
    <name evidence="3" type="ORF">FHS72_000771</name>
</gene>
<keyword evidence="4" id="KW-1185">Reference proteome</keyword>
<organism evidence="3 4">
    <name type="scientific">Yoonia ponticola</name>
    <dbReference type="NCBI Taxonomy" id="1524255"/>
    <lineage>
        <taxon>Bacteria</taxon>
        <taxon>Pseudomonadati</taxon>
        <taxon>Pseudomonadota</taxon>
        <taxon>Alphaproteobacteria</taxon>
        <taxon>Rhodobacterales</taxon>
        <taxon>Paracoccaceae</taxon>
        <taxon>Yoonia</taxon>
    </lineage>
</organism>